<dbReference type="SUPFAM" id="SSF52540">
    <property type="entry name" value="P-loop containing nucleoside triphosphate hydrolases"/>
    <property type="match status" value="1"/>
</dbReference>
<evidence type="ECO:0000259" key="1">
    <source>
        <dbReference type="SMART" id="SM00530"/>
    </source>
</evidence>
<protein>
    <recommendedName>
        <fullName evidence="1">HTH cro/C1-type domain-containing protein</fullName>
    </recommendedName>
</protein>
<dbReference type="Pfam" id="PF13560">
    <property type="entry name" value="HTH_31"/>
    <property type="match status" value="1"/>
</dbReference>
<reference evidence="2 3" key="1">
    <citation type="submission" date="2019-12" db="EMBL/GenBank/DDBJ databases">
        <title>Whole genome shotgun sequence of Streptomyces tubercidicus NBRC 13090.</title>
        <authorList>
            <person name="Ichikawa N."/>
            <person name="Kimura A."/>
            <person name="Kitahashi Y."/>
            <person name="Komaki H."/>
            <person name="Tamura T."/>
        </authorList>
    </citation>
    <scope>NUCLEOTIDE SEQUENCE [LARGE SCALE GENOMIC DNA]</scope>
    <source>
        <strain evidence="2 3">NBRC 13090</strain>
    </source>
</reference>
<keyword evidence="3" id="KW-1185">Reference proteome</keyword>
<accession>A0A640V4J9</accession>
<dbReference type="SMART" id="SM00530">
    <property type="entry name" value="HTH_XRE"/>
    <property type="match status" value="1"/>
</dbReference>
<proteinExistence type="predicted"/>
<feature type="domain" description="HTH cro/C1-type" evidence="1">
    <location>
        <begin position="21"/>
        <end position="77"/>
    </location>
</feature>
<sequence length="233" mass="25643">MGRPENPIDPQDGPVPRFAYELRKLRVEAGTPAYRAMARRVGYSAATLSQAAAGERLPTLPVLLAYVRACHGDTEEWQHRWEQTDADLTRQPRPQNDDADPPYRGLARFEPGDAELFFGRDELTAQLAKAVRRHRVSALVGASGSGKSSLLRAGLIPRLRAPDEADGQTPAAVRILTPGLHPMTHGERLQPAPGPGETWLLVDQFEELFTLCTDDAERSAFLDHLLAARHEAS</sequence>
<dbReference type="InterPro" id="IPR049052">
    <property type="entry name" value="nSTAND1"/>
</dbReference>
<evidence type="ECO:0000313" key="3">
    <source>
        <dbReference type="Proteomes" id="UP000431826"/>
    </source>
</evidence>
<dbReference type="InterPro" id="IPR001387">
    <property type="entry name" value="Cro/C1-type_HTH"/>
</dbReference>
<dbReference type="GO" id="GO:0003677">
    <property type="term" value="F:DNA binding"/>
    <property type="evidence" value="ECO:0007669"/>
    <property type="project" value="InterPro"/>
</dbReference>
<dbReference type="SUPFAM" id="SSF47413">
    <property type="entry name" value="lambda repressor-like DNA-binding domains"/>
    <property type="match status" value="1"/>
</dbReference>
<comment type="caution">
    <text evidence="2">The sequence shown here is derived from an EMBL/GenBank/DDBJ whole genome shotgun (WGS) entry which is preliminary data.</text>
</comment>
<evidence type="ECO:0000313" key="2">
    <source>
        <dbReference type="EMBL" id="GFE42300.1"/>
    </source>
</evidence>
<dbReference type="EMBL" id="BLIR01000003">
    <property type="protein sequence ID" value="GFE42300.1"/>
    <property type="molecule type" value="Genomic_DNA"/>
</dbReference>
<dbReference type="Proteomes" id="UP000431826">
    <property type="component" value="Unassembled WGS sequence"/>
</dbReference>
<dbReference type="InterPro" id="IPR027417">
    <property type="entry name" value="P-loop_NTPase"/>
</dbReference>
<dbReference type="Gene3D" id="3.40.50.300">
    <property type="entry name" value="P-loop containing nucleotide triphosphate hydrolases"/>
    <property type="match status" value="1"/>
</dbReference>
<dbReference type="AlphaFoldDB" id="A0A640V4J9"/>
<dbReference type="InterPro" id="IPR010982">
    <property type="entry name" value="Lambda_DNA-bd_dom_sf"/>
</dbReference>
<dbReference type="Pfam" id="PF20703">
    <property type="entry name" value="nSTAND1"/>
    <property type="match status" value="1"/>
</dbReference>
<organism evidence="2 3">
    <name type="scientific">Streptomyces tubercidicus</name>
    <dbReference type="NCBI Taxonomy" id="47759"/>
    <lineage>
        <taxon>Bacteria</taxon>
        <taxon>Bacillati</taxon>
        <taxon>Actinomycetota</taxon>
        <taxon>Actinomycetes</taxon>
        <taxon>Kitasatosporales</taxon>
        <taxon>Streptomycetaceae</taxon>
        <taxon>Streptomyces</taxon>
    </lineage>
</organism>
<dbReference type="CDD" id="cd00093">
    <property type="entry name" value="HTH_XRE"/>
    <property type="match status" value="1"/>
</dbReference>
<name>A0A640V4J9_9ACTN</name>
<gene>
    <name evidence="2" type="ORF">Stube_69730</name>
</gene>